<evidence type="ECO:0000313" key="2">
    <source>
        <dbReference type="EMBL" id="MQM15600.1"/>
    </source>
</evidence>
<gene>
    <name evidence="2" type="ORF">Taro_048546</name>
</gene>
<proteinExistence type="predicted"/>
<sequence length="204" mass="23724">MTTQGFAEGQSIFRPPLFDGEDFQYSKTRIEFFLQGYDYQIWSIIEDGDLQTSKPKEEWIAEDKNKISLNSKAKSFMCCSLTKHEFNRVSTCKTTKEMWDKLKLTYEGTDKVKETKIDILVTKYEKFKMEQGESIYQMYNEFTEIINGLASLGKKYSQGDIAEESTSDEDTTIDSSDVDSEEEVIRKILAMSKEKKKKEPICYE</sequence>
<evidence type="ECO:0000313" key="3">
    <source>
        <dbReference type="Proteomes" id="UP000652761"/>
    </source>
</evidence>
<evidence type="ECO:0008006" key="4">
    <source>
        <dbReference type="Google" id="ProtNLM"/>
    </source>
</evidence>
<dbReference type="Proteomes" id="UP000652761">
    <property type="component" value="Unassembled WGS sequence"/>
</dbReference>
<dbReference type="EMBL" id="NMUH01006597">
    <property type="protein sequence ID" value="MQM15600.1"/>
    <property type="molecule type" value="Genomic_DNA"/>
</dbReference>
<dbReference type="Pfam" id="PF14223">
    <property type="entry name" value="Retrotran_gag_2"/>
    <property type="match status" value="1"/>
</dbReference>
<dbReference type="PANTHER" id="PTHR34676:SF28">
    <property type="entry name" value="ZINC FINGER, CCHC-TYPE, RIBONUCLEASE H-LIKE DOMAIN, GAG-PRE-INTEGRASE DOMAIN PROTEIN-RELATED"/>
    <property type="match status" value="1"/>
</dbReference>
<feature type="compositionally biased region" description="Acidic residues" evidence="1">
    <location>
        <begin position="161"/>
        <end position="179"/>
    </location>
</feature>
<accession>A0A843X8F0</accession>
<organism evidence="2 3">
    <name type="scientific">Colocasia esculenta</name>
    <name type="common">Wild taro</name>
    <name type="synonym">Arum esculentum</name>
    <dbReference type="NCBI Taxonomy" id="4460"/>
    <lineage>
        <taxon>Eukaryota</taxon>
        <taxon>Viridiplantae</taxon>
        <taxon>Streptophyta</taxon>
        <taxon>Embryophyta</taxon>
        <taxon>Tracheophyta</taxon>
        <taxon>Spermatophyta</taxon>
        <taxon>Magnoliopsida</taxon>
        <taxon>Liliopsida</taxon>
        <taxon>Araceae</taxon>
        <taxon>Aroideae</taxon>
        <taxon>Colocasieae</taxon>
        <taxon>Colocasia</taxon>
    </lineage>
</organism>
<protein>
    <recommendedName>
        <fullName evidence="4">UBN2 domain-containing protein</fullName>
    </recommendedName>
</protein>
<feature type="region of interest" description="Disordered" evidence="1">
    <location>
        <begin position="160"/>
        <end position="179"/>
    </location>
</feature>
<name>A0A843X8F0_COLES</name>
<dbReference type="AlphaFoldDB" id="A0A843X8F0"/>
<reference evidence="2" key="1">
    <citation type="submission" date="2017-07" db="EMBL/GenBank/DDBJ databases">
        <title>Taro Niue Genome Assembly and Annotation.</title>
        <authorList>
            <person name="Atibalentja N."/>
            <person name="Keating K."/>
            <person name="Fields C.J."/>
        </authorList>
    </citation>
    <scope>NUCLEOTIDE SEQUENCE</scope>
    <source>
        <strain evidence="2">Niue_2</strain>
        <tissue evidence="2">Leaf</tissue>
    </source>
</reference>
<dbReference type="OrthoDB" id="1932348at2759"/>
<keyword evidence="3" id="KW-1185">Reference proteome</keyword>
<comment type="caution">
    <text evidence="2">The sequence shown here is derived from an EMBL/GenBank/DDBJ whole genome shotgun (WGS) entry which is preliminary data.</text>
</comment>
<dbReference type="PANTHER" id="PTHR34676">
    <property type="entry name" value="DUF4219 DOMAIN-CONTAINING PROTEIN-RELATED"/>
    <property type="match status" value="1"/>
</dbReference>
<evidence type="ECO:0000256" key="1">
    <source>
        <dbReference type="SAM" id="MobiDB-lite"/>
    </source>
</evidence>